<dbReference type="AlphaFoldDB" id="A0A0F9EKK5"/>
<organism evidence="1">
    <name type="scientific">marine sediment metagenome</name>
    <dbReference type="NCBI Taxonomy" id="412755"/>
    <lineage>
        <taxon>unclassified sequences</taxon>
        <taxon>metagenomes</taxon>
        <taxon>ecological metagenomes</taxon>
    </lineage>
</organism>
<protein>
    <submittedName>
        <fullName evidence="1">Uncharacterized protein</fullName>
    </submittedName>
</protein>
<evidence type="ECO:0000313" key="1">
    <source>
        <dbReference type="EMBL" id="KKL66786.1"/>
    </source>
</evidence>
<sequence length="63" mass="7401">MSTNKELIDELNKELFDLTAKVIHLIRYYPGWDKDDSYTFPDGDTWHRFDPERDAKAKDNAPG</sequence>
<gene>
    <name evidence="1" type="ORF">LCGC14_2141500</name>
</gene>
<dbReference type="EMBL" id="LAZR01027094">
    <property type="protein sequence ID" value="KKL66786.1"/>
    <property type="molecule type" value="Genomic_DNA"/>
</dbReference>
<name>A0A0F9EKK5_9ZZZZ</name>
<accession>A0A0F9EKK5</accession>
<reference evidence="1" key="1">
    <citation type="journal article" date="2015" name="Nature">
        <title>Complex archaea that bridge the gap between prokaryotes and eukaryotes.</title>
        <authorList>
            <person name="Spang A."/>
            <person name="Saw J.H."/>
            <person name="Jorgensen S.L."/>
            <person name="Zaremba-Niedzwiedzka K."/>
            <person name="Martijn J."/>
            <person name="Lind A.E."/>
            <person name="van Eijk R."/>
            <person name="Schleper C."/>
            <person name="Guy L."/>
            <person name="Ettema T.J."/>
        </authorList>
    </citation>
    <scope>NUCLEOTIDE SEQUENCE</scope>
</reference>
<comment type="caution">
    <text evidence="1">The sequence shown here is derived from an EMBL/GenBank/DDBJ whole genome shotgun (WGS) entry which is preliminary data.</text>
</comment>
<proteinExistence type="predicted"/>